<proteinExistence type="predicted"/>
<gene>
    <name evidence="2" type="ORF">KDA27_15250</name>
</gene>
<dbReference type="Pfam" id="PF03476">
    <property type="entry name" value="MOSC_N"/>
    <property type="match status" value="1"/>
</dbReference>
<dbReference type="InterPro" id="IPR011037">
    <property type="entry name" value="Pyrv_Knase-like_insert_dom_sf"/>
</dbReference>
<organism evidence="2 3">
    <name type="scientific">Eiseniibacteriota bacterium</name>
    <dbReference type="NCBI Taxonomy" id="2212470"/>
    <lineage>
        <taxon>Bacteria</taxon>
        <taxon>Candidatus Eiseniibacteriota</taxon>
    </lineage>
</organism>
<feature type="domain" description="Molybdenum cofactor sulfurase middle" evidence="1">
    <location>
        <begin position="27"/>
        <end position="68"/>
    </location>
</feature>
<reference evidence="2" key="2">
    <citation type="journal article" date="2021" name="Microbiome">
        <title>Successional dynamics and alternative stable states in a saline activated sludge microbial community over 9 years.</title>
        <authorList>
            <person name="Wang Y."/>
            <person name="Ye J."/>
            <person name="Ju F."/>
            <person name="Liu L."/>
            <person name="Boyd J.A."/>
            <person name="Deng Y."/>
            <person name="Parks D.H."/>
            <person name="Jiang X."/>
            <person name="Yin X."/>
            <person name="Woodcroft B.J."/>
            <person name="Tyson G.W."/>
            <person name="Hugenholtz P."/>
            <person name="Polz M.F."/>
            <person name="Zhang T."/>
        </authorList>
    </citation>
    <scope>NUCLEOTIDE SEQUENCE</scope>
    <source>
        <strain evidence="2">HKST-UBA02</strain>
    </source>
</reference>
<dbReference type="InterPro" id="IPR005303">
    <property type="entry name" value="MOCOS_middle"/>
</dbReference>
<dbReference type="AlphaFoldDB" id="A0A956SE47"/>
<protein>
    <submittedName>
        <fullName evidence="2">MOSC N-terminal beta barrel domain-containing protein</fullName>
    </submittedName>
</protein>
<comment type="caution">
    <text evidence="2">The sequence shown here is derived from an EMBL/GenBank/DDBJ whole genome shotgun (WGS) entry which is preliminary data.</text>
</comment>
<dbReference type="Proteomes" id="UP000739538">
    <property type="component" value="Unassembled WGS sequence"/>
</dbReference>
<feature type="non-terminal residue" evidence="2">
    <location>
        <position position="87"/>
    </location>
</feature>
<reference evidence="2" key="1">
    <citation type="submission" date="2020-04" db="EMBL/GenBank/DDBJ databases">
        <authorList>
            <person name="Zhang T."/>
        </authorList>
    </citation>
    <scope>NUCLEOTIDE SEQUENCE</scope>
    <source>
        <strain evidence="2">HKST-UBA02</strain>
    </source>
</reference>
<sequence length="87" mass="9528">MSDARAASDVRAASDARAASDVRTASVGRVVGLWRYPVKSMAAEALRAADVGWHGFVGDRRWAFVRSDVPESNFPWLTLREEANLGH</sequence>
<evidence type="ECO:0000313" key="3">
    <source>
        <dbReference type="Proteomes" id="UP000739538"/>
    </source>
</evidence>
<dbReference type="SUPFAM" id="SSF50800">
    <property type="entry name" value="PK beta-barrel domain-like"/>
    <property type="match status" value="1"/>
</dbReference>
<name>A0A956SE47_UNCEI</name>
<evidence type="ECO:0000313" key="2">
    <source>
        <dbReference type="EMBL" id="MCA9757160.1"/>
    </source>
</evidence>
<evidence type="ECO:0000259" key="1">
    <source>
        <dbReference type="Pfam" id="PF03476"/>
    </source>
</evidence>
<accession>A0A956SE47</accession>
<dbReference type="EMBL" id="JAGQHS010000085">
    <property type="protein sequence ID" value="MCA9757160.1"/>
    <property type="molecule type" value="Genomic_DNA"/>
</dbReference>